<keyword evidence="1" id="KW-0812">Transmembrane</keyword>
<gene>
    <name evidence="2" type="ORF">Ciccas_012539</name>
</gene>
<dbReference type="AlphaFoldDB" id="A0ABD2PPA9"/>
<keyword evidence="1" id="KW-0472">Membrane</keyword>
<evidence type="ECO:0008006" key="4">
    <source>
        <dbReference type="Google" id="ProtNLM"/>
    </source>
</evidence>
<dbReference type="Proteomes" id="UP001626550">
    <property type="component" value="Unassembled WGS sequence"/>
</dbReference>
<protein>
    <recommendedName>
        <fullName evidence="4">PAN domain protein</fullName>
    </recommendedName>
</protein>
<reference evidence="2 3" key="1">
    <citation type="submission" date="2024-11" db="EMBL/GenBank/DDBJ databases">
        <title>Adaptive evolution of stress response genes in parasites aligns with host niche diversity.</title>
        <authorList>
            <person name="Hahn C."/>
            <person name="Resl P."/>
        </authorList>
    </citation>
    <scope>NUCLEOTIDE SEQUENCE [LARGE SCALE GENOMIC DNA]</scope>
    <source>
        <strain evidence="2">EGGRZ-B1_66</strain>
        <tissue evidence="2">Body</tissue>
    </source>
</reference>
<accession>A0ABD2PPA9</accession>
<keyword evidence="1" id="KW-1133">Transmembrane helix</keyword>
<evidence type="ECO:0000313" key="3">
    <source>
        <dbReference type="Proteomes" id="UP001626550"/>
    </source>
</evidence>
<comment type="caution">
    <text evidence="2">The sequence shown here is derived from an EMBL/GenBank/DDBJ whole genome shotgun (WGS) entry which is preliminary data.</text>
</comment>
<evidence type="ECO:0000256" key="1">
    <source>
        <dbReference type="SAM" id="Phobius"/>
    </source>
</evidence>
<dbReference type="EMBL" id="JBJKFK010004524">
    <property type="protein sequence ID" value="KAL3308923.1"/>
    <property type="molecule type" value="Genomic_DNA"/>
</dbReference>
<keyword evidence="3" id="KW-1185">Reference proteome</keyword>
<name>A0ABD2PPA9_9PLAT</name>
<feature type="non-terminal residue" evidence="2">
    <location>
        <position position="1"/>
    </location>
</feature>
<feature type="transmembrane region" description="Helical" evidence="1">
    <location>
        <begin position="414"/>
        <end position="441"/>
    </location>
</feature>
<proteinExistence type="predicted"/>
<evidence type="ECO:0000313" key="2">
    <source>
        <dbReference type="EMBL" id="KAL3308923.1"/>
    </source>
</evidence>
<organism evidence="2 3">
    <name type="scientific">Cichlidogyrus casuarinus</name>
    <dbReference type="NCBI Taxonomy" id="1844966"/>
    <lineage>
        <taxon>Eukaryota</taxon>
        <taxon>Metazoa</taxon>
        <taxon>Spiralia</taxon>
        <taxon>Lophotrochozoa</taxon>
        <taxon>Platyhelminthes</taxon>
        <taxon>Monogenea</taxon>
        <taxon>Monopisthocotylea</taxon>
        <taxon>Dactylogyridea</taxon>
        <taxon>Ancyrocephalidae</taxon>
        <taxon>Cichlidogyrus</taxon>
    </lineage>
</organism>
<sequence>RYTTRPHVEFSGRTTTYRIPEGVDKVFASCADGCEQRYVASKDCYGVYFQRIGTTDVVCELIMQSFDPDSLKPLPDQDFTVGFRPIRPDSPSTTTEAFFEQLDKISTGMENLFVLPINDKSGKPKFNIILSEILKGDADEDDAFVESVDLLSHGEFIKNDFVFSDDGVEIAPESVNVYYGSTYLEDCAEACVKYRRNEGPCDLFDFDTLTDTGFGMIDNSVKLPALPPVAEKIAEGVTLIQCNSLCVENSDKAISKVVLVEFPRKEVCTNFVYDEDTSICYFMPPSMVNADSQIDMENQSNLTQYFMNLKKSFTQTASFNMEKIPSDWVDIKLGERDRNCAENCFTELKTECSRYVECTHLTEHNQLCFVFPANVTISDKFQAAQGSEYDCQLNERGLRMPRATVSHITTNYEYWQIMPTVGLVFLALFMLVLGGALAFVLGKLIRR</sequence>